<evidence type="ECO:0000259" key="2">
    <source>
        <dbReference type="Pfam" id="PF10708"/>
    </source>
</evidence>
<sequence>MLVESGVVVCLAGHANADYQRFCGECGAPLAAPPGVEPVASTARWSFDPTGRHQCRYWDGVKWTNNIADVGGLGTDPYSRGANRLAETWVGLAAGLVTVALLAGAGADVWVQLSRDAAKQTATTQVSTTTSTPTTTDSAAASSSAAPPLPPPPEPPPVVRGTAVIATPCLAGSTNGTTADNSVAYCERLQGTETFMWSLNPGEIPTPAIGQGQDPAVAVCMVQTERTELDCIEYLKRPSDPGEPGPPA</sequence>
<dbReference type="AlphaFoldDB" id="A0A7I7TB44"/>
<evidence type="ECO:0000256" key="1">
    <source>
        <dbReference type="SAM" id="MobiDB-lite"/>
    </source>
</evidence>
<accession>A0A7I7TB44</accession>
<dbReference type="Pfam" id="PF10708">
    <property type="entry name" value="DUF2510"/>
    <property type="match status" value="1"/>
</dbReference>
<proteinExistence type="predicted"/>
<dbReference type="Proteomes" id="UP000467148">
    <property type="component" value="Chromosome"/>
</dbReference>
<feature type="compositionally biased region" description="Pro residues" evidence="1">
    <location>
        <begin position="147"/>
        <end position="158"/>
    </location>
</feature>
<gene>
    <name evidence="3" type="ORF">MHEL_36090</name>
</gene>
<evidence type="ECO:0000313" key="3">
    <source>
        <dbReference type="EMBL" id="BBY65366.1"/>
    </source>
</evidence>
<protein>
    <recommendedName>
        <fullName evidence="2">DUF2510 domain-containing protein</fullName>
    </recommendedName>
</protein>
<keyword evidence="4" id="KW-1185">Reference proteome</keyword>
<evidence type="ECO:0000313" key="4">
    <source>
        <dbReference type="Proteomes" id="UP000467148"/>
    </source>
</evidence>
<dbReference type="KEGG" id="mhev:MHEL_36090"/>
<name>A0A7I7TB44_9MYCO</name>
<dbReference type="EMBL" id="AP022596">
    <property type="protein sequence ID" value="BBY65366.1"/>
    <property type="molecule type" value="Genomic_DNA"/>
</dbReference>
<feature type="compositionally biased region" description="Low complexity" evidence="1">
    <location>
        <begin position="121"/>
        <end position="146"/>
    </location>
</feature>
<reference evidence="3 4" key="1">
    <citation type="journal article" date="2019" name="Emerg. Microbes Infect.">
        <title>Comprehensive subspecies identification of 175 nontuberculous mycobacteria species based on 7547 genomic profiles.</title>
        <authorList>
            <person name="Matsumoto Y."/>
            <person name="Kinjo T."/>
            <person name="Motooka D."/>
            <person name="Nabeya D."/>
            <person name="Jung N."/>
            <person name="Uechi K."/>
            <person name="Horii T."/>
            <person name="Iida T."/>
            <person name="Fujita J."/>
            <person name="Nakamura S."/>
        </authorList>
    </citation>
    <scope>NUCLEOTIDE SEQUENCE [LARGE SCALE GENOMIC DNA]</scope>
    <source>
        <strain evidence="3 4">JCM 30396</strain>
    </source>
</reference>
<feature type="region of interest" description="Disordered" evidence="1">
    <location>
        <begin position="119"/>
        <end position="160"/>
    </location>
</feature>
<dbReference type="InterPro" id="IPR018929">
    <property type="entry name" value="DUF2510"/>
</dbReference>
<organism evidence="3 4">
    <name type="scientific">Mycolicibacterium helvum</name>
    <dbReference type="NCBI Taxonomy" id="1534349"/>
    <lineage>
        <taxon>Bacteria</taxon>
        <taxon>Bacillati</taxon>
        <taxon>Actinomycetota</taxon>
        <taxon>Actinomycetes</taxon>
        <taxon>Mycobacteriales</taxon>
        <taxon>Mycobacteriaceae</taxon>
        <taxon>Mycolicibacterium</taxon>
    </lineage>
</organism>
<feature type="domain" description="DUF2510" evidence="2">
    <location>
        <begin position="45"/>
        <end position="68"/>
    </location>
</feature>